<dbReference type="SUPFAM" id="SSF54427">
    <property type="entry name" value="NTF2-like"/>
    <property type="match status" value="1"/>
</dbReference>
<dbReference type="Proteomes" id="UP001596523">
    <property type="component" value="Unassembled WGS sequence"/>
</dbReference>
<dbReference type="Gene3D" id="3.10.450.50">
    <property type="match status" value="1"/>
</dbReference>
<protein>
    <submittedName>
        <fullName evidence="1">Ester cyclase</fullName>
    </submittedName>
</protein>
<accession>A0ABW2JDD5</accession>
<sequence>MSHTREDHLAVLKRAVELINSGDAQGGVRVLFAEDAVDHDLAPGQGPGRQGLLEFFGALTAGFPDLRLVPRHISADEEHVSMAFTVSGTHGGEFNGIAPTGRHFEVSGVEIFRFAAGQAVERWGLIDDFGILTQLGLVPEPQH</sequence>
<dbReference type="Pfam" id="PF07366">
    <property type="entry name" value="SnoaL"/>
    <property type="match status" value="1"/>
</dbReference>
<evidence type="ECO:0000313" key="1">
    <source>
        <dbReference type="EMBL" id="MFC7303689.1"/>
    </source>
</evidence>
<gene>
    <name evidence="1" type="ORF">ACFQVC_05590</name>
</gene>
<comment type="caution">
    <text evidence="1">The sequence shown here is derived from an EMBL/GenBank/DDBJ whole genome shotgun (WGS) entry which is preliminary data.</text>
</comment>
<dbReference type="PANTHER" id="PTHR38436">
    <property type="entry name" value="POLYKETIDE CYCLASE SNOAL-LIKE DOMAIN"/>
    <property type="match status" value="1"/>
</dbReference>
<dbReference type="InterPro" id="IPR032710">
    <property type="entry name" value="NTF2-like_dom_sf"/>
</dbReference>
<dbReference type="RefSeq" id="WP_381827175.1">
    <property type="nucleotide sequence ID" value="NZ_JBHTCF010000002.1"/>
</dbReference>
<reference evidence="2" key="1">
    <citation type="journal article" date="2019" name="Int. J. Syst. Evol. Microbiol.">
        <title>The Global Catalogue of Microorganisms (GCM) 10K type strain sequencing project: providing services to taxonomists for standard genome sequencing and annotation.</title>
        <authorList>
            <consortium name="The Broad Institute Genomics Platform"/>
            <consortium name="The Broad Institute Genome Sequencing Center for Infectious Disease"/>
            <person name="Wu L."/>
            <person name="Ma J."/>
        </authorList>
    </citation>
    <scope>NUCLEOTIDE SEQUENCE [LARGE SCALE GENOMIC DNA]</scope>
    <source>
        <strain evidence="2">SYNS20</strain>
    </source>
</reference>
<dbReference type="InterPro" id="IPR009959">
    <property type="entry name" value="Cyclase_SnoaL-like"/>
</dbReference>
<keyword evidence="2" id="KW-1185">Reference proteome</keyword>
<proteinExistence type="predicted"/>
<dbReference type="EMBL" id="JBHTCF010000002">
    <property type="protein sequence ID" value="MFC7303689.1"/>
    <property type="molecule type" value="Genomic_DNA"/>
</dbReference>
<evidence type="ECO:0000313" key="2">
    <source>
        <dbReference type="Proteomes" id="UP001596523"/>
    </source>
</evidence>
<organism evidence="1 2">
    <name type="scientific">Streptomyces monticola</name>
    <dbReference type="NCBI Taxonomy" id="2666263"/>
    <lineage>
        <taxon>Bacteria</taxon>
        <taxon>Bacillati</taxon>
        <taxon>Actinomycetota</taxon>
        <taxon>Actinomycetes</taxon>
        <taxon>Kitasatosporales</taxon>
        <taxon>Streptomycetaceae</taxon>
        <taxon>Streptomyces</taxon>
    </lineage>
</organism>
<dbReference type="PANTHER" id="PTHR38436:SF1">
    <property type="entry name" value="ESTER CYCLASE"/>
    <property type="match status" value="1"/>
</dbReference>
<name>A0ABW2JDD5_9ACTN</name>